<dbReference type="AlphaFoldDB" id="A0A0U4FGF6"/>
<protein>
    <submittedName>
        <fullName evidence="3">Uncharacterized protein</fullName>
    </submittedName>
</protein>
<dbReference type="GO" id="GO:0022857">
    <property type="term" value="F:transmembrane transporter activity"/>
    <property type="evidence" value="ECO:0007669"/>
    <property type="project" value="TreeGrafter"/>
</dbReference>
<dbReference type="Proteomes" id="UP000050331">
    <property type="component" value="Chromosome"/>
</dbReference>
<keyword evidence="4" id="KW-1185">Reference proteome</keyword>
<dbReference type="EMBL" id="CP013862">
    <property type="protein sequence ID" value="ALX49597.1"/>
    <property type="molecule type" value="Genomic_DNA"/>
</dbReference>
<dbReference type="STRING" id="1472767.AOX59_14090"/>
<reference evidence="3 4" key="1">
    <citation type="submission" date="2016-01" db="EMBL/GenBank/DDBJ databases">
        <title>Complete genome sequence of strain Lentibacillus amyloliquefaciens LAM0015T isolated from saline sediment.</title>
        <authorList>
            <person name="Wang J.-L."/>
            <person name="He M.-X."/>
        </authorList>
    </citation>
    <scope>NUCLEOTIDE SEQUENCE [LARGE SCALE GENOMIC DNA]</scope>
    <source>
        <strain evidence="3 4">LAM0015</strain>
    </source>
</reference>
<gene>
    <name evidence="3" type="ORF">AOX59_14090</name>
</gene>
<dbReference type="PANTHER" id="PTHR48085">
    <property type="entry name" value="CADMIUM/ZINC-TRANSPORTING ATPASE HMA2-RELATED"/>
    <property type="match status" value="1"/>
</dbReference>
<name>A0A0U4FGF6_9BACI</name>
<keyword evidence="2" id="KW-1133">Transmembrane helix</keyword>
<accession>A0A0U4FGF6</accession>
<proteinExistence type="inferred from homology"/>
<keyword evidence="2" id="KW-0472">Membrane</keyword>
<feature type="transmembrane region" description="Helical" evidence="2">
    <location>
        <begin position="37"/>
        <end position="54"/>
    </location>
</feature>
<comment type="similarity">
    <text evidence="1">Belongs to the cation transport ATPase (P-type) (TC 3.A.3) family. Type IB subfamily.</text>
</comment>
<dbReference type="PANTHER" id="PTHR48085:SF5">
    <property type="entry name" value="CADMIUM_ZINC-TRANSPORTING ATPASE HMA4-RELATED"/>
    <property type="match status" value="1"/>
</dbReference>
<feature type="transmembrane region" description="Helical" evidence="2">
    <location>
        <begin position="12"/>
        <end position="31"/>
    </location>
</feature>
<evidence type="ECO:0000313" key="3">
    <source>
        <dbReference type="EMBL" id="ALX49597.1"/>
    </source>
</evidence>
<feature type="transmembrane region" description="Helical" evidence="2">
    <location>
        <begin position="66"/>
        <end position="85"/>
    </location>
</feature>
<sequence>MIMIGLINRHKNHITAITGRLLVLAPIFHFMNWQASQTGTLFAATFLAGIPIFIKTFQAHRMKAFSIELLVTIAVIGALFIGEYVESAVVTFQFMFGGYLEIRTLKQNTLIFYMELINNYYKKHETPTEAL</sequence>
<dbReference type="KEGG" id="lao:AOX59_14090"/>
<dbReference type="GO" id="GO:0016020">
    <property type="term" value="C:membrane"/>
    <property type="evidence" value="ECO:0007669"/>
    <property type="project" value="TreeGrafter"/>
</dbReference>
<dbReference type="InterPro" id="IPR051014">
    <property type="entry name" value="Cation_Transport_ATPase_IB"/>
</dbReference>
<evidence type="ECO:0000256" key="2">
    <source>
        <dbReference type="SAM" id="Phobius"/>
    </source>
</evidence>
<organism evidence="3 4">
    <name type="scientific">Lentibacillus amyloliquefaciens</name>
    <dbReference type="NCBI Taxonomy" id="1472767"/>
    <lineage>
        <taxon>Bacteria</taxon>
        <taxon>Bacillati</taxon>
        <taxon>Bacillota</taxon>
        <taxon>Bacilli</taxon>
        <taxon>Bacillales</taxon>
        <taxon>Bacillaceae</taxon>
        <taxon>Lentibacillus</taxon>
    </lineage>
</organism>
<keyword evidence="2" id="KW-0812">Transmembrane</keyword>
<evidence type="ECO:0000256" key="1">
    <source>
        <dbReference type="ARBA" id="ARBA00006024"/>
    </source>
</evidence>
<evidence type="ECO:0000313" key="4">
    <source>
        <dbReference type="Proteomes" id="UP000050331"/>
    </source>
</evidence>